<dbReference type="PANTHER" id="PTHR43685:SF2">
    <property type="entry name" value="GLYCOSYLTRANSFERASE 2-LIKE DOMAIN-CONTAINING PROTEIN"/>
    <property type="match status" value="1"/>
</dbReference>
<dbReference type="PANTHER" id="PTHR43685">
    <property type="entry name" value="GLYCOSYLTRANSFERASE"/>
    <property type="match status" value="1"/>
</dbReference>
<keyword evidence="3" id="KW-1185">Reference proteome</keyword>
<evidence type="ECO:0000313" key="3">
    <source>
        <dbReference type="Proteomes" id="UP001262889"/>
    </source>
</evidence>
<proteinExistence type="predicted"/>
<dbReference type="Gene3D" id="3.90.550.10">
    <property type="entry name" value="Spore Coat Polysaccharide Biosynthesis Protein SpsA, Chain A"/>
    <property type="match status" value="1"/>
</dbReference>
<comment type="caution">
    <text evidence="2">The sequence shown here is derived from an EMBL/GenBank/DDBJ whole genome shotgun (WGS) entry which is preliminary data.</text>
</comment>
<dbReference type="RefSeq" id="WP_311534666.1">
    <property type="nucleotide sequence ID" value="NZ_JAVRHQ010000009.1"/>
</dbReference>
<dbReference type="CDD" id="cd00761">
    <property type="entry name" value="Glyco_tranf_GTA_type"/>
    <property type="match status" value="1"/>
</dbReference>
<keyword evidence="2" id="KW-0328">Glycosyltransferase</keyword>
<accession>A0ABU3CAH7</accession>
<dbReference type="SUPFAM" id="SSF53448">
    <property type="entry name" value="Nucleotide-diphospho-sugar transferases"/>
    <property type="match status" value="1"/>
</dbReference>
<dbReference type="InterPro" id="IPR001173">
    <property type="entry name" value="Glyco_trans_2-like"/>
</dbReference>
<reference evidence="2 3" key="1">
    <citation type="submission" date="2023-09" db="EMBL/GenBank/DDBJ databases">
        <authorList>
            <person name="Rey-Velasco X."/>
        </authorList>
    </citation>
    <scope>NUCLEOTIDE SEQUENCE [LARGE SCALE GENOMIC DNA]</scope>
    <source>
        <strain evidence="2 3">F363</strain>
    </source>
</reference>
<dbReference type="Pfam" id="PF00535">
    <property type="entry name" value="Glycos_transf_2"/>
    <property type="match status" value="1"/>
</dbReference>
<evidence type="ECO:0000259" key="1">
    <source>
        <dbReference type="Pfam" id="PF00535"/>
    </source>
</evidence>
<organism evidence="2 3">
    <name type="scientific">Autumnicola tepida</name>
    <dbReference type="NCBI Taxonomy" id="3075595"/>
    <lineage>
        <taxon>Bacteria</taxon>
        <taxon>Pseudomonadati</taxon>
        <taxon>Bacteroidota</taxon>
        <taxon>Flavobacteriia</taxon>
        <taxon>Flavobacteriales</taxon>
        <taxon>Flavobacteriaceae</taxon>
        <taxon>Autumnicola</taxon>
    </lineage>
</organism>
<dbReference type="EC" id="2.4.-.-" evidence="2"/>
<dbReference type="EMBL" id="JAVRHQ010000009">
    <property type="protein sequence ID" value="MDT0643045.1"/>
    <property type="molecule type" value="Genomic_DNA"/>
</dbReference>
<dbReference type="GO" id="GO:0016757">
    <property type="term" value="F:glycosyltransferase activity"/>
    <property type="evidence" value="ECO:0007669"/>
    <property type="project" value="UniProtKB-KW"/>
</dbReference>
<evidence type="ECO:0000313" key="2">
    <source>
        <dbReference type="EMBL" id="MDT0643045.1"/>
    </source>
</evidence>
<protein>
    <submittedName>
        <fullName evidence="2">Glycosyltransferase family 2 protein</fullName>
        <ecNumber evidence="2">2.4.-.-</ecNumber>
    </submittedName>
</protein>
<dbReference type="InterPro" id="IPR050834">
    <property type="entry name" value="Glycosyltransf_2"/>
</dbReference>
<keyword evidence="2" id="KW-0808">Transferase</keyword>
<name>A0ABU3CAH7_9FLAO</name>
<dbReference type="Proteomes" id="UP001262889">
    <property type="component" value="Unassembled WGS sequence"/>
</dbReference>
<dbReference type="InterPro" id="IPR029044">
    <property type="entry name" value="Nucleotide-diphossugar_trans"/>
</dbReference>
<gene>
    <name evidence="2" type="ORF">RM553_09420</name>
</gene>
<sequence length="311" mass="36387">MVIPTTTIIMATYNRAHLILESLDSISKQSFKNWECLIVDDGSTDDTEVVVRDFVKRDPRFSYLKRPDNHLKGLPGCRNYGLEMAKGDNIIFFDDDDVVNPQNLEVCLKLLENTNADFCHYKKLSFTTKHPQFPKVELPTTTFSIGLSNIEKVVTNELALASCTVMWRKKCFGNIRFNESLNYAEEWECYTGILLEGYKGIGIDEVLYYNRKHPLSNTGEFWDGDKKRRKSHEKAIQLVIDNLLKKGLLSRKLIRYFVQMSIFHKNKEILEYLLLKSDEGITMELKYRMLYKFYPVFVQGHRFKKFLKQKS</sequence>
<feature type="domain" description="Glycosyltransferase 2-like" evidence="1">
    <location>
        <begin position="7"/>
        <end position="136"/>
    </location>
</feature>